<dbReference type="PROSITE" id="PS50056">
    <property type="entry name" value="TYR_PHOSPHATASE_2"/>
    <property type="match status" value="1"/>
</dbReference>
<dbReference type="SMART" id="SM00194">
    <property type="entry name" value="PTPc"/>
    <property type="match status" value="1"/>
</dbReference>
<evidence type="ECO:0000259" key="5">
    <source>
        <dbReference type="PROSITE" id="PS50056"/>
    </source>
</evidence>
<protein>
    <recommendedName>
        <fullName evidence="2">protein-tyrosine-phosphatase</fullName>
        <ecNumber evidence="2">3.1.3.48</ecNumber>
    </recommendedName>
</protein>
<dbReference type="OrthoDB" id="6058203at2759"/>
<feature type="compositionally biased region" description="Basic and acidic residues" evidence="3">
    <location>
        <begin position="58"/>
        <end position="68"/>
    </location>
</feature>
<feature type="domain" description="Tyrosine specific protein phosphatases" evidence="5">
    <location>
        <begin position="948"/>
        <end position="1019"/>
    </location>
</feature>
<keyword evidence="8" id="KW-1185">Reference proteome</keyword>
<dbReference type="EC" id="3.1.3.48" evidence="2"/>
<feature type="compositionally biased region" description="Acidic residues" evidence="3">
    <location>
        <begin position="469"/>
        <end position="478"/>
    </location>
</feature>
<proteinExistence type="inferred from homology"/>
<evidence type="ECO:0000256" key="3">
    <source>
        <dbReference type="SAM" id="MobiDB-lite"/>
    </source>
</evidence>
<dbReference type="Pfam" id="PF00102">
    <property type="entry name" value="Y_phosphatase"/>
    <property type="match status" value="1"/>
</dbReference>
<gene>
    <name evidence="7" type="ORF">NliqN6_4327</name>
</gene>
<feature type="compositionally biased region" description="Polar residues" evidence="3">
    <location>
        <begin position="494"/>
        <end position="506"/>
    </location>
</feature>
<dbReference type="PRINTS" id="PR00700">
    <property type="entry name" value="PRTYPHPHTASE"/>
</dbReference>
<dbReference type="SUPFAM" id="SSF52821">
    <property type="entry name" value="Rhodanese/Cell cycle control phosphatase"/>
    <property type="match status" value="1"/>
</dbReference>
<feature type="compositionally biased region" description="Polar residues" evidence="3">
    <location>
        <begin position="215"/>
        <end position="234"/>
    </location>
</feature>
<feature type="region of interest" description="Disordered" evidence="3">
    <location>
        <begin position="699"/>
        <end position="730"/>
    </location>
</feature>
<dbReference type="InterPro" id="IPR001763">
    <property type="entry name" value="Rhodanese-like_dom"/>
</dbReference>
<dbReference type="SUPFAM" id="SSF52799">
    <property type="entry name" value="(Phosphotyrosine protein) phosphatases II"/>
    <property type="match status" value="1"/>
</dbReference>
<comment type="similarity">
    <text evidence="1">Belongs to the protein-tyrosine phosphatase family. Non-receptor class subfamily.</text>
</comment>
<accession>A0A8H3YFN6</accession>
<feature type="region of interest" description="Disordered" evidence="3">
    <location>
        <begin position="1001"/>
        <end position="1047"/>
    </location>
</feature>
<feature type="region of interest" description="Disordered" evidence="3">
    <location>
        <begin position="469"/>
        <end position="550"/>
    </location>
</feature>
<dbReference type="Gene3D" id="3.90.190.10">
    <property type="entry name" value="Protein tyrosine phosphatase superfamily"/>
    <property type="match status" value="1"/>
</dbReference>
<feature type="region of interest" description="Disordered" evidence="3">
    <location>
        <begin position="1"/>
        <end position="334"/>
    </location>
</feature>
<feature type="compositionally biased region" description="Basic residues" evidence="3">
    <location>
        <begin position="706"/>
        <end position="717"/>
    </location>
</feature>
<dbReference type="InterPro" id="IPR029021">
    <property type="entry name" value="Prot-tyrosine_phosphatase-like"/>
</dbReference>
<feature type="region of interest" description="Disordered" evidence="3">
    <location>
        <begin position="1198"/>
        <end position="1289"/>
    </location>
</feature>
<dbReference type="InterPro" id="IPR016130">
    <property type="entry name" value="Tyr_Pase_AS"/>
</dbReference>
<dbReference type="PANTHER" id="PTHR19134:SF561">
    <property type="entry name" value="PROTEIN TYROSINE PHOSPHATASE 36E, ISOFORM A"/>
    <property type="match status" value="1"/>
</dbReference>
<evidence type="ECO:0000256" key="2">
    <source>
        <dbReference type="ARBA" id="ARBA00013064"/>
    </source>
</evidence>
<dbReference type="GO" id="GO:0004725">
    <property type="term" value="F:protein tyrosine phosphatase activity"/>
    <property type="evidence" value="ECO:0007669"/>
    <property type="project" value="UniProtKB-EC"/>
</dbReference>
<evidence type="ECO:0000313" key="8">
    <source>
        <dbReference type="Proteomes" id="UP000620104"/>
    </source>
</evidence>
<feature type="compositionally biased region" description="Polar residues" evidence="3">
    <location>
        <begin position="79"/>
        <end position="100"/>
    </location>
</feature>
<feature type="compositionally biased region" description="Low complexity" evidence="3">
    <location>
        <begin position="258"/>
        <end position="267"/>
    </location>
</feature>
<feature type="domain" description="Rhodanese" evidence="6">
    <location>
        <begin position="346"/>
        <end position="467"/>
    </location>
</feature>
<reference evidence="7" key="1">
    <citation type="submission" date="2020-07" db="EMBL/GenBank/DDBJ databases">
        <title>Draft Genome Sequence of a Deep-Sea Yeast, Naganishia (Cryptococcus) liquefaciens strain N6.</title>
        <authorList>
            <person name="Han Y.W."/>
            <person name="Kajitani R."/>
            <person name="Morimoto H."/>
            <person name="Parhat M."/>
            <person name="Tsubouchi H."/>
            <person name="Bakenova O."/>
            <person name="Ogata M."/>
            <person name="Argunhan B."/>
            <person name="Aoki R."/>
            <person name="Kajiwara S."/>
            <person name="Itoh T."/>
            <person name="Iwasaki H."/>
        </authorList>
    </citation>
    <scope>NUCLEOTIDE SEQUENCE</scope>
    <source>
        <strain evidence="7">N6</strain>
    </source>
</reference>
<evidence type="ECO:0000259" key="6">
    <source>
        <dbReference type="PROSITE" id="PS50206"/>
    </source>
</evidence>
<feature type="compositionally biased region" description="Basic and acidic residues" evidence="3">
    <location>
        <begin position="479"/>
        <end position="492"/>
    </location>
</feature>
<evidence type="ECO:0000256" key="1">
    <source>
        <dbReference type="ARBA" id="ARBA00009649"/>
    </source>
</evidence>
<dbReference type="InterPro" id="IPR036873">
    <property type="entry name" value="Rhodanese-like_dom_sf"/>
</dbReference>
<dbReference type="PANTHER" id="PTHR19134">
    <property type="entry name" value="RECEPTOR-TYPE TYROSINE-PROTEIN PHOSPHATASE"/>
    <property type="match status" value="1"/>
</dbReference>
<feature type="compositionally biased region" description="Low complexity" evidence="3">
    <location>
        <begin position="1265"/>
        <end position="1280"/>
    </location>
</feature>
<sequence length="1316" mass="141496">MAPLPSVQKTPKNKRRPSASLGNVNGPAMPPAPPPMRGSSFTEHRSQVDIPDTPLQETHGEAATERKASMGSSLDAGSARSSFSSPVPQRTASFTQQQHPQPVMSPWQHLAATGGAMTPSVERPGGDAISPFFASEFGSSGAAPGGSAAGFPGFHLASPSQSSSASTAPRSHSPHLGGPFAQLTLGGNPRAQASGFHAGTPGVGAMSDPFLSLPHPNTSEGSPPSTSFATSKSPPNLGMDAGKDALAAALAARRRGSRSGPSGLSKSVHADDATVQPSPEAKPSPSLPSGPVASGMRLKMPPGMRLGYRKSSLGSSSQSPSTPISSTGPLPEAMKPSELATRMHDADAHLMILDLRQPSAFTAGHAAGAVSLPIPSTLLKRQAFTLDKLLEMLPPNAARIVSTWRDMSDVVIVDQDSTAAVAGSIIAGMANKFHMAQEGEQGAWRGKIWFLRGGMSACRNTREVDIEYGADEEEEAGADEGKKAAQTGERDSGFAQTGSSGPSAASSKMFGGLSRAAFQQGSTKGMSRKRAGAPQSIVLPKDQGSLRLDLRGTGYNNSEFGKDGDAKRVLSSDADAPLHSSPSTRPDRAGRHGSSGSSASPRAAMGEGDVLQPANPFFDNIRQNLELSHGGITERISLNLPPEVTCRAHELPAFLRDLVEKPSSETAAILAHEFENVERDEQRRLQSIMEWHSRGMKHIDEASKAARAHRKRDRQRRMSFQTDADRADERATRKVLRVQRTQSGMVQVKNTEVEDLTEVPEDYFPFSITAGVERGAKNRYKNIWPYDFSRVRLAARCHDDGSDYINANFIQPEGTTKRYIATQGPLDATYQDFWTLIWEQHVDVIVMLTKQYEAGSIKCGAYWTDGAYGPLHLQLISTAGGEDAPEKAVSGFDFHVGPDKPVTAAPNIHRTFLLKHEDHPESPPRKITQIQCVTWPDFDVPEDPHTLLGLVKEVDQASEEMAADAEEHHRPPVLVHCSAGVGRTGSYIVVDAMLDALRREHHAHHRKIRGTSQGLSKRRQSRQYEQSVSSPDLHKSPEGISSAGEVPVGAFTSPALSPHVHEGPSSFTPFPALQSFTFSPPNQPVAVQMDVDHSRSEEHMCRIPEEANGKEEQPSPEEYNLVDEIESIPKITARRKEVLDPSPVLEKSQPVKSILSNMRVQRMSLCQSLRQYLFVYRAIIIGYLDMLDEEKEIEQELHGSASASSLASRPNNHSGATTDEENQIKRRAPDTELGGAGLTKRPSLKSFGSKRRLRNINGSDESRHSGNSLGTTGSASSTLAMPSNTTGKDVASVVKPTTTLGFDTATTSVNHDMDTS</sequence>
<name>A0A8H3YFN6_9TREE</name>
<dbReference type="SMART" id="SM00404">
    <property type="entry name" value="PTPc_motif"/>
    <property type="match status" value="1"/>
</dbReference>
<evidence type="ECO:0000313" key="7">
    <source>
        <dbReference type="EMBL" id="GHJ87925.1"/>
    </source>
</evidence>
<dbReference type="Proteomes" id="UP000620104">
    <property type="component" value="Unassembled WGS sequence"/>
</dbReference>
<feature type="compositionally biased region" description="Low complexity" evidence="3">
    <location>
        <begin position="149"/>
        <end position="175"/>
    </location>
</feature>
<feature type="domain" description="Tyrosine-protein phosphatase" evidence="4">
    <location>
        <begin position="749"/>
        <end position="1019"/>
    </location>
</feature>
<dbReference type="PROSITE" id="PS50055">
    <property type="entry name" value="TYR_PHOSPHATASE_PTP"/>
    <property type="match status" value="1"/>
</dbReference>
<dbReference type="InterPro" id="IPR050348">
    <property type="entry name" value="Protein-Tyr_Phosphatase"/>
</dbReference>
<dbReference type="InterPro" id="IPR000387">
    <property type="entry name" value="Tyr_Pase_dom"/>
</dbReference>
<dbReference type="InterPro" id="IPR003595">
    <property type="entry name" value="Tyr_Pase_cat"/>
</dbReference>
<evidence type="ECO:0000259" key="4">
    <source>
        <dbReference type="PROSITE" id="PS50055"/>
    </source>
</evidence>
<dbReference type="Pfam" id="PF00581">
    <property type="entry name" value="Rhodanese"/>
    <property type="match status" value="1"/>
</dbReference>
<feature type="compositionally biased region" description="Low complexity" evidence="3">
    <location>
        <begin position="592"/>
        <end position="606"/>
    </location>
</feature>
<feature type="compositionally biased region" description="Low complexity" evidence="3">
    <location>
        <begin position="130"/>
        <end position="142"/>
    </location>
</feature>
<dbReference type="EMBL" id="BLZA01000023">
    <property type="protein sequence ID" value="GHJ87925.1"/>
    <property type="molecule type" value="Genomic_DNA"/>
</dbReference>
<feature type="compositionally biased region" description="Low complexity" evidence="3">
    <location>
        <begin position="237"/>
        <end position="251"/>
    </location>
</feature>
<organism evidence="7 8">
    <name type="scientific">Naganishia liquefaciens</name>
    <dbReference type="NCBI Taxonomy" id="104408"/>
    <lineage>
        <taxon>Eukaryota</taxon>
        <taxon>Fungi</taxon>
        <taxon>Dikarya</taxon>
        <taxon>Basidiomycota</taxon>
        <taxon>Agaricomycotina</taxon>
        <taxon>Tremellomycetes</taxon>
        <taxon>Filobasidiales</taxon>
        <taxon>Filobasidiaceae</taxon>
        <taxon>Naganishia</taxon>
    </lineage>
</organism>
<feature type="compositionally biased region" description="Low complexity" evidence="3">
    <location>
        <begin position="311"/>
        <end position="331"/>
    </location>
</feature>
<dbReference type="PROSITE" id="PS00383">
    <property type="entry name" value="TYR_PHOSPHATASE_1"/>
    <property type="match status" value="1"/>
</dbReference>
<dbReference type="InterPro" id="IPR000242">
    <property type="entry name" value="PTP_cat"/>
</dbReference>
<feature type="region of interest" description="Disordered" evidence="3">
    <location>
        <begin position="573"/>
        <end position="615"/>
    </location>
</feature>
<dbReference type="PROSITE" id="PS50206">
    <property type="entry name" value="RHODANESE_3"/>
    <property type="match status" value="1"/>
</dbReference>
<comment type="caution">
    <text evidence="7">The sequence shown here is derived from an EMBL/GenBank/DDBJ whole genome shotgun (WGS) entry which is preliminary data.</text>
</comment>
<dbReference type="Gene3D" id="3.40.250.10">
    <property type="entry name" value="Rhodanese-like domain"/>
    <property type="match status" value="1"/>
</dbReference>